<organism evidence="2 3">
    <name type="scientific">Segatella copri</name>
    <dbReference type="NCBI Taxonomy" id="165179"/>
    <lineage>
        <taxon>Bacteria</taxon>
        <taxon>Pseudomonadati</taxon>
        <taxon>Bacteroidota</taxon>
        <taxon>Bacteroidia</taxon>
        <taxon>Bacteroidales</taxon>
        <taxon>Prevotellaceae</taxon>
        <taxon>Segatella</taxon>
    </lineage>
</organism>
<evidence type="ECO:0000259" key="1">
    <source>
        <dbReference type="Pfam" id="PF17761"/>
    </source>
</evidence>
<dbReference type="AlphaFoldDB" id="A0AA90UGY1"/>
<evidence type="ECO:0000313" key="3">
    <source>
        <dbReference type="Proteomes" id="UP000442105"/>
    </source>
</evidence>
<proteinExistence type="predicted"/>
<evidence type="ECO:0000313" key="2">
    <source>
        <dbReference type="EMBL" id="MQN13464.1"/>
    </source>
</evidence>
<name>A0AA90UGY1_9BACT</name>
<dbReference type="Pfam" id="PF17761">
    <property type="entry name" value="DUF1016_N"/>
    <property type="match status" value="1"/>
</dbReference>
<dbReference type="PANTHER" id="PTHR30547:SF0">
    <property type="entry name" value="BLR8175 PROTEIN"/>
    <property type="match status" value="1"/>
</dbReference>
<dbReference type="PANTHER" id="PTHR30547">
    <property type="entry name" value="UNCHARACTERIZED PROTEIN YHCG-RELATED"/>
    <property type="match status" value="1"/>
</dbReference>
<sequence>MKKTQPIKEIGNTPILSSKPFAVCCFFVPLIGKVKFYLGKIESGYGDSVVRRLSADLKERYPKMGVSPRNLWYMKKCYERYAGHNEKVQRSVALFPWSNNLLLLRKGLNDKATL</sequence>
<comment type="caution">
    <text evidence="2">The sequence shown here is derived from an EMBL/GenBank/DDBJ whole genome shotgun (WGS) entry which is preliminary data.</text>
</comment>
<reference evidence="3" key="1">
    <citation type="submission" date="2019-09" db="EMBL/GenBank/DDBJ databases">
        <title>Distinct polysaccharide growth profiles of human intestinal Prevotella copri isolates.</title>
        <authorList>
            <person name="Fehlner-Peach H."/>
            <person name="Magnabosco C."/>
            <person name="Raghavan V."/>
            <person name="Scher J.U."/>
            <person name="Tett A."/>
            <person name="Cox L.M."/>
            <person name="Gottsegen C."/>
            <person name="Watters A."/>
            <person name="Wiltshire- Gordon J.D."/>
            <person name="Segata N."/>
            <person name="Bonneau R."/>
            <person name="Littman D.R."/>
        </authorList>
    </citation>
    <scope>NUCLEOTIDE SEQUENCE [LARGE SCALE GENOMIC DNA]</scope>
    <source>
        <strain evidence="3">iAQ1179</strain>
    </source>
</reference>
<dbReference type="InterPro" id="IPR053148">
    <property type="entry name" value="PD-DEXK-like_domain"/>
</dbReference>
<feature type="domain" description="YhcG N-terminal" evidence="1">
    <location>
        <begin position="40"/>
        <end position="106"/>
    </location>
</feature>
<protein>
    <submittedName>
        <fullName evidence="2">DUF1016 domain-containing protein</fullName>
    </submittedName>
</protein>
<dbReference type="EMBL" id="VZCW01000302">
    <property type="protein sequence ID" value="MQN13464.1"/>
    <property type="molecule type" value="Genomic_DNA"/>
</dbReference>
<dbReference type="InterPro" id="IPR041527">
    <property type="entry name" value="YhcG_N"/>
</dbReference>
<accession>A0AA90UGY1</accession>
<dbReference type="Proteomes" id="UP000442105">
    <property type="component" value="Unassembled WGS sequence"/>
</dbReference>
<gene>
    <name evidence="2" type="ORF">F7D95_11775</name>
</gene>